<name>A0AAV4PYB5_CAEEX</name>
<evidence type="ECO:0000313" key="3">
    <source>
        <dbReference type="Proteomes" id="UP001054945"/>
    </source>
</evidence>
<dbReference type="EMBL" id="BPLR01005151">
    <property type="protein sequence ID" value="GIY00168.1"/>
    <property type="molecule type" value="Genomic_DNA"/>
</dbReference>
<sequence>MAILPNHWTELGRRHIDGPGENDRLFSSFFLGHSVADRVELHAVRNYAIFREELSHFFYMGMLAFDISVCGYTTTKIWPVRSALKTTSDEKGLCPQQGQIRLKERTLPSDDKKGLAEGGDGGMEPQTLSKIKRKGVHNLWRCSEGISYNRSTDQTLSNRTARKNKIQQKKKLS</sequence>
<feature type="compositionally biased region" description="Basic residues" evidence="1">
    <location>
        <begin position="160"/>
        <end position="173"/>
    </location>
</feature>
<organism evidence="2 3">
    <name type="scientific">Caerostris extrusa</name>
    <name type="common">Bark spider</name>
    <name type="synonym">Caerostris bankana</name>
    <dbReference type="NCBI Taxonomy" id="172846"/>
    <lineage>
        <taxon>Eukaryota</taxon>
        <taxon>Metazoa</taxon>
        <taxon>Ecdysozoa</taxon>
        <taxon>Arthropoda</taxon>
        <taxon>Chelicerata</taxon>
        <taxon>Arachnida</taxon>
        <taxon>Araneae</taxon>
        <taxon>Araneomorphae</taxon>
        <taxon>Entelegynae</taxon>
        <taxon>Araneoidea</taxon>
        <taxon>Araneidae</taxon>
        <taxon>Caerostris</taxon>
    </lineage>
</organism>
<dbReference type="Proteomes" id="UP001054945">
    <property type="component" value="Unassembled WGS sequence"/>
</dbReference>
<evidence type="ECO:0000256" key="1">
    <source>
        <dbReference type="SAM" id="MobiDB-lite"/>
    </source>
</evidence>
<feature type="region of interest" description="Disordered" evidence="1">
    <location>
        <begin position="105"/>
        <end position="130"/>
    </location>
</feature>
<protein>
    <submittedName>
        <fullName evidence="2">Uncharacterized protein</fullName>
    </submittedName>
</protein>
<keyword evidence="3" id="KW-1185">Reference proteome</keyword>
<evidence type="ECO:0000313" key="2">
    <source>
        <dbReference type="EMBL" id="GIY00168.1"/>
    </source>
</evidence>
<comment type="caution">
    <text evidence="2">The sequence shown here is derived from an EMBL/GenBank/DDBJ whole genome shotgun (WGS) entry which is preliminary data.</text>
</comment>
<reference evidence="2 3" key="1">
    <citation type="submission" date="2021-06" db="EMBL/GenBank/DDBJ databases">
        <title>Caerostris extrusa draft genome.</title>
        <authorList>
            <person name="Kono N."/>
            <person name="Arakawa K."/>
        </authorList>
    </citation>
    <scope>NUCLEOTIDE SEQUENCE [LARGE SCALE GENOMIC DNA]</scope>
</reference>
<dbReference type="AlphaFoldDB" id="A0AAV4PYB5"/>
<proteinExistence type="predicted"/>
<gene>
    <name evidence="2" type="ORF">CEXT_163581</name>
</gene>
<accession>A0AAV4PYB5</accession>
<feature type="compositionally biased region" description="Basic and acidic residues" evidence="1">
    <location>
        <begin position="105"/>
        <end position="115"/>
    </location>
</feature>
<feature type="region of interest" description="Disordered" evidence="1">
    <location>
        <begin position="151"/>
        <end position="173"/>
    </location>
</feature>